<proteinExistence type="predicted"/>
<gene>
    <name evidence="1" type="ORF">I6G80_18935</name>
</gene>
<evidence type="ECO:0000313" key="1">
    <source>
        <dbReference type="EMBL" id="QPR71877.1"/>
    </source>
</evidence>
<accession>A0AB37GQZ0</accession>
<dbReference type="RefSeq" id="WP_026699320.1">
    <property type="nucleotide sequence ID" value="NZ_CP065647.1"/>
</dbReference>
<reference evidence="1 2" key="1">
    <citation type="submission" date="2020-12" db="EMBL/GenBank/DDBJ databases">
        <title>FDA dAtabase for Regulatory Grade micrObial Sequences (FDA-ARGOS): Supporting development and validation of Infectious Disease Dx tests.</title>
        <authorList>
            <person name="Nelson B."/>
            <person name="Plummer A."/>
            <person name="Tallon L."/>
            <person name="Sadzewicz L."/>
            <person name="Zhao X."/>
            <person name="Boylan J."/>
            <person name="Ott S."/>
            <person name="Bowen H."/>
            <person name="Vavikolanu K."/>
            <person name="Mehta A."/>
            <person name="Aluvathingal J."/>
            <person name="Nadendla S."/>
            <person name="Myers T."/>
            <person name="Yan Y."/>
            <person name="Sichtig H."/>
        </authorList>
    </citation>
    <scope>NUCLEOTIDE SEQUENCE [LARGE SCALE GENOMIC DNA]</scope>
    <source>
        <strain evidence="1 2">FDAARGOS_923</strain>
    </source>
</reference>
<name>A0AB37GQZ0_BACLI</name>
<dbReference type="AlphaFoldDB" id="A0AB37GQZ0"/>
<evidence type="ECO:0000313" key="2">
    <source>
        <dbReference type="Proteomes" id="UP000595038"/>
    </source>
</evidence>
<protein>
    <submittedName>
        <fullName evidence="1">Uncharacterized protein</fullName>
    </submittedName>
</protein>
<dbReference type="EMBL" id="CP065647">
    <property type="protein sequence ID" value="QPR71877.1"/>
    <property type="molecule type" value="Genomic_DNA"/>
</dbReference>
<sequence>MLIDIRDPDTMKINGKDSFILTKNKHAIHLKNNEGSPHVILEDIAAYGLVKASFQDKLRLTFRVIKFIFQ</sequence>
<organism evidence="1 2">
    <name type="scientific">Bacillus licheniformis</name>
    <dbReference type="NCBI Taxonomy" id="1402"/>
    <lineage>
        <taxon>Bacteria</taxon>
        <taxon>Bacillati</taxon>
        <taxon>Bacillota</taxon>
        <taxon>Bacilli</taxon>
        <taxon>Bacillales</taxon>
        <taxon>Bacillaceae</taxon>
        <taxon>Bacillus</taxon>
    </lineage>
</organism>
<dbReference type="Proteomes" id="UP000595038">
    <property type="component" value="Chromosome"/>
</dbReference>